<dbReference type="PANTHER" id="PTHR22988">
    <property type="entry name" value="MYOTONIC DYSTROPHY S/T KINASE-RELATED"/>
    <property type="match status" value="1"/>
</dbReference>
<protein>
    <submittedName>
        <fullName evidence="6">Uncharacterized protein</fullName>
    </submittedName>
</protein>
<reference evidence="6" key="1">
    <citation type="submission" date="2020-07" db="EMBL/GenBank/DDBJ databases">
        <title>Draft Genome Sequence of a Deep-Sea Yeast, Naganishia (Cryptococcus) liquefaciens strain N6.</title>
        <authorList>
            <person name="Han Y.W."/>
            <person name="Kajitani R."/>
            <person name="Morimoto H."/>
            <person name="Parhat M."/>
            <person name="Tsubouchi H."/>
            <person name="Bakenova O."/>
            <person name="Ogata M."/>
            <person name="Argunhan B."/>
            <person name="Aoki R."/>
            <person name="Kajiwara S."/>
            <person name="Itoh T."/>
            <person name="Iwasaki H."/>
        </authorList>
    </citation>
    <scope>NUCLEOTIDE SEQUENCE</scope>
    <source>
        <strain evidence="6">N6</strain>
    </source>
</reference>
<proteinExistence type="predicted"/>
<dbReference type="GO" id="GO:0005856">
    <property type="term" value="C:cytoskeleton"/>
    <property type="evidence" value="ECO:0007669"/>
    <property type="project" value="TreeGrafter"/>
</dbReference>
<evidence type="ECO:0000256" key="3">
    <source>
        <dbReference type="ARBA" id="ARBA00048679"/>
    </source>
</evidence>
<keyword evidence="1" id="KW-0597">Phosphoprotein</keyword>
<evidence type="ECO:0000256" key="2">
    <source>
        <dbReference type="ARBA" id="ARBA00047899"/>
    </source>
</evidence>
<feature type="coiled-coil region" evidence="4">
    <location>
        <begin position="293"/>
        <end position="366"/>
    </location>
</feature>
<evidence type="ECO:0000256" key="1">
    <source>
        <dbReference type="ARBA" id="ARBA00022553"/>
    </source>
</evidence>
<dbReference type="GO" id="GO:0031032">
    <property type="term" value="P:actomyosin structure organization"/>
    <property type="evidence" value="ECO:0007669"/>
    <property type="project" value="TreeGrafter"/>
</dbReference>
<name>A0A8H3TTW7_9TREE</name>
<keyword evidence="4" id="KW-0175">Coiled coil</keyword>
<feature type="compositionally biased region" description="Basic and acidic residues" evidence="5">
    <location>
        <begin position="13"/>
        <end position="43"/>
    </location>
</feature>
<dbReference type="EMBL" id="BLZA01000020">
    <property type="protein sequence ID" value="GHJ87028.1"/>
    <property type="molecule type" value="Genomic_DNA"/>
</dbReference>
<evidence type="ECO:0000256" key="4">
    <source>
        <dbReference type="SAM" id="Coils"/>
    </source>
</evidence>
<dbReference type="Proteomes" id="UP000620104">
    <property type="component" value="Unassembled WGS sequence"/>
</dbReference>
<dbReference type="AlphaFoldDB" id="A0A8H3TTW7"/>
<feature type="region of interest" description="Disordered" evidence="5">
    <location>
        <begin position="1"/>
        <end position="83"/>
    </location>
</feature>
<gene>
    <name evidence="6" type="ORF">NliqN6_3430</name>
</gene>
<organism evidence="6 7">
    <name type="scientific">Naganishia liquefaciens</name>
    <dbReference type="NCBI Taxonomy" id="104408"/>
    <lineage>
        <taxon>Eukaryota</taxon>
        <taxon>Fungi</taxon>
        <taxon>Dikarya</taxon>
        <taxon>Basidiomycota</taxon>
        <taxon>Agaricomycotina</taxon>
        <taxon>Tremellomycetes</taxon>
        <taxon>Filobasidiales</taxon>
        <taxon>Filobasidiaceae</taxon>
        <taxon>Naganishia</taxon>
    </lineage>
</organism>
<dbReference type="GO" id="GO:0004674">
    <property type="term" value="F:protein serine/threonine kinase activity"/>
    <property type="evidence" value="ECO:0007669"/>
    <property type="project" value="UniProtKB-EC"/>
</dbReference>
<evidence type="ECO:0000313" key="6">
    <source>
        <dbReference type="EMBL" id="GHJ87028.1"/>
    </source>
</evidence>
<sequence>MALEVNTVPRLAGMRDEGGHHMGVPERRLNPSDEDRQFLDKGKSGRNQELLSSTIHQTGHGRNSSSGSFVGQPWAFDDGLPGDGSRDVSKVNALMDDGSPWEGRSGATLQRRGSVQGVLERLPHLRQLSVMPAIDHHPQHGNHLYRNYPTTPYESDIIDPSFYPRSNPLGPIPGVPQSHHSSNTFSPPFPQPAFTAAHLQPLHQHHMYGPSYTHTFRTAHDLLNQERRAHERTIIAYDALRAQLTAARDHLEAARHREEAAWEREDALRVDLGVMQMRWKEEQEEREEEEAFAFEMEGNLQELVREKQALREELDRVEKTTRSLTAEHSTLGTRLEECKAAHAREVNKVERELRQAQARYAELADSEERVRVRLGDVTKEREQAWTEVGDLRVAVEREQKVERETRKKLEQAQEMIKMLQVDLETARKTVEILQKTVKETPSSADPPQLEDVIRERDLAREQLDAQQRAHAAVLADWQKTIQYLCDEDDSSPLGARFVAQKEHLNALTAQLAQNIRSSTAVHAEMHALRARLEHEEARNASMADMANGWHREGGYAAEALNKLREEFDAAKKVAIEGGEALRREVAAKAVVHQELVKAQNMPKTLQKARSDGAQDVEVQSQAEAKTEVALTKVVVDALIKERDALMIERDSLHDELDAIRAVEKAVERYSDVSMSPAGEDVLGPRVGGNDKQQRGTCVCGGWIHSSCTAHVDEAARTGHAGLVARFRPTTISSHRPRRSVPHPCRYPLNLSAPRKASARTTPRCTSHHGCASFPSRGAAKRSFPAVSTQ</sequence>
<feature type="region of interest" description="Disordered" evidence="5">
    <location>
        <begin position="732"/>
        <end position="789"/>
    </location>
</feature>
<evidence type="ECO:0000256" key="5">
    <source>
        <dbReference type="SAM" id="MobiDB-lite"/>
    </source>
</evidence>
<comment type="caution">
    <text evidence="6">The sequence shown here is derived from an EMBL/GenBank/DDBJ whole genome shotgun (WGS) entry which is preliminary data.</text>
</comment>
<dbReference type="InterPro" id="IPR050839">
    <property type="entry name" value="Rho-assoc_Ser/Thr_Kinase"/>
</dbReference>
<feature type="coiled-coil region" evidence="4">
    <location>
        <begin position="395"/>
        <end position="469"/>
    </location>
</feature>
<dbReference type="GO" id="GO:0005737">
    <property type="term" value="C:cytoplasm"/>
    <property type="evidence" value="ECO:0007669"/>
    <property type="project" value="TreeGrafter"/>
</dbReference>
<dbReference type="PANTHER" id="PTHR22988:SF71">
    <property type="entry name" value="CITRON RHO-INTERACTING KINASE"/>
    <property type="match status" value="1"/>
</dbReference>
<comment type="catalytic activity">
    <reaction evidence="3">
        <text>L-seryl-[protein] + ATP = O-phospho-L-seryl-[protein] + ADP + H(+)</text>
        <dbReference type="Rhea" id="RHEA:17989"/>
        <dbReference type="Rhea" id="RHEA-COMP:9863"/>
        <dbReference type="Rhea" id="RHEA-COMP:11604"/>
        <dbReference type="ChEBI" id="CHEBI:15378"/>
        <dbReference type="ChEBI" id="CHEBI:29999"/>
        <dbReference type="ChEBI" id="CHEBI:30616"/>
        <dbReference type="ChEBI" id="CHEBI:83421"/>
        <dbReference type="ChEBI" id="CHEBI:456216"/>
        <dbReference type="EC" id="2.7.11.1"/>
    </reaction>
</comment>
<keyword evidence="7" id="KW-1185">Reference proteome</keyword>
<accession>A0A8H3TTW7</accession>
<evidence type="ECO:0000313" key="7">
    <source>
        <dbReference type="Proteomes" id="UP000620104"/>
    </source>
</evidence>
<comment type="catalytic activity">
    <reaction evidence="2">
        <text>L-threonyl-[protein] + ATP = O-phospho-L-threonyl-[protein] + ADP + H(+)</text>
        <dbReference type="Rhea" id="RHEA:46608"/>
        <dbReference type="Rhea" id="RHEA-COMP:11060"/>
        <dbReference type="Rhea" id="RHEA-COMP:11605"/>
        <dbReference type="ChEBI" id="CHEBI:15378"/>
        <dbReference type="ChEBI" id="CHEBI:30013"/>
        <dbReference type="ChEBI" id="CHEBI:30616"/>
        <dbReference type="ChEBI" id="CHEBI:61977"/>
        <dbReference type="ChEBI" id="CHEBI:456216"/>
        <dbReference type="EC" id="2.7.11.1"/>
    </reaction>
</comment>
<feature type="compositionally biased region" description="Polar residues" evidence="5">
    <location>
        <begin position="45"/>
        <end position="69"/>
    </location>
</feature>